<gene>
    <name evidence="4" type="ORF">Tco_0729717</name>
</gene>
<evidence type="ECO:0000313" key="4">
    <source>
        <dbReference type="EMBL" id="GJS79836.1"/>
    </source>
</evidence>
<keyword evidence="2" id="KW-1133">Transmembrane helix</keyword>
<name>A0ABQ4YQV5_9ASTR</name>
<accession>A0ABQ4YQV5</accession>
<dbReference type="Pfam" id="PF13976">
    <property type="entry name" value="gag_pre-integrs"/>
    <property type="match status" value="1"/>
</dbReference>
<dbReference type="Proteomes" id="UP001151760">
    <property type="component" value="Unassembled WGS sequence"/>
</dbReference>
<keyword evidence="5" id="KW-1185">Reference proteome</keyword>
<dbReference type="EMBL" id="BQNB010010626">
    <property type="protein sequence ID" value="GJS79836.1"/>
    <property type="molecule type" value="Genomic_DNA"/>
</dbReference>
<dbReference type="InterPro" id="IPR025724">
    <property type="entry name" value="GAG-pre-integrase_dom"/>
</dbReference>
<feature type="domain" description="GAG-pre-integrase" evidence="3">
    <location>
        <begin position="420"/>
        <end position="485"/>
    </location>
</feature>
<proteinExistence type="predicted"/>
<feature type="region of interest" description="Disordered" evidence="1">
    <location>
        <begin position="534"/>
        <end position="556"/>
    </location>
</feature>
<feature type="compositionally biased region" description="Polar residues" evidence="1">
    <location>
        <begin position="173"/>
        <end position="198"/>
    </location>
</feature>
<keyword evidence="2" id="KW-0472">Membrane</keyword>
<sequence length="751" mass="85088">MVGDVSWKSRLSTLNDENVLLKTQVDSVVQERENIKHEFQKLVNSIKATWTQHQKVVDDLIEHVNQKTYAYADVQSQNQDLLMTISELKNKLKTIKKGKKVNTKFDKSETLGTLLCVTPLPKNIAVRAKKMLNTKINADRSKPATSYSIPRNEQSQKQSANVIARGMYRITKTDTQTPDSKTNMDVSNSTGVESSNSVRRPKSKDTKSKDRVLKNTNDKRASTHVQKIDSKVKRALFTTLITTRSKNLGATSVVTKSRLSVAKNPTATNKVSSALPLSPDSSQSRTLSNYMKNKIATSRKWQKWFDNQHCFNWTPKSKTAQSQSSETKSSTRVRSKSNTPVTTPNWVAKSSTLPSAFVSCDAGKVFISCVYYVEGLGHNLFSIGQFCDTDLEVAFQKYTCYVCNLEAVDLLSGLRGSNMYTIFMSDIMKSSPVCLVSYAFKTKSWLWHRRLSYLNIDTMNQLSKEGLVKVLPRLKYQKDHLCSASIATSSTTIKQDAPSPTTPIIKEIGTPIIDYNVEEKQQVNPNAEFDSDTFTNPFASPRTDSTESSTRIIDPSNMNTFYQPHSHIHKWTKYHPKVEPKNYKQALNNSSWIKAMQEEIHEFDRLQVKLDEYGGVLKNKARLKKALYGLKQALRAWYDMFSKFLLSQTFVKGAVDPKLFTQKEEMLKKYGMKSSDTVDTPMVKRSKLDEDQQGNPVDPTKYRSMVDSLMILHLVDLILFFMSACVSGIRKAYRKALICGKTDLLVPQRNH</sequence>
<evidence type="ECO:0000256" key="2">
    <source>
        <dbReference type="SAM" id="Phobius"/>
    </source>
</evidence>
<comment type="caution">
    <text evidence="4">The sequence shown here is derived from an EMBL/GenBank/DDBJ whole genome shotgun (WGS) entry which is preliminary data.</text>
</comment>
<feature type="region of interest" description="Disordered" evidence="1">
    <location>
        <begin position="136"/>
        <end position="225"/>
    </location>
</feature>
<feature type="compositionally biased region" description="Polar residues" evidence="1">
    <location>
        <begin position="143"/>
        <end position="161"/>
    </location>
</feature>
<keyword evidence="2" id="KW-0812">Transmembrane</keyword>
<feature type="transmembrane region" description="Helical" evidence="2">
    <location>
        <begin position="709"/>
        <end position="729"/>
    </location>
</feature>
<organism evidence="4 5">
    <name type="scientific">Tanacetum coccineum</name>
    <dbReference type="NCBI Taxonomy" id="301880"/>
    <lineage>
        <taxon>Eukaryota</taxon>
        <taxon>Viridiplantae</taxon>
        <taxon>Streptophyta</taxon>
        <taxon>Embryophyta</taxon>
        <taxon>Tracheophyta</taxon>
        <taxon>Spermatophyta</taxon>
        <taxon>Magnoliopsida</taxon>
        <taxon>eudicotyledons</taxon>
        <taxon>Gunneridae</taxon>
        <taxon>Pentapetalae</taxon>
        <taxon>asterids</taxon>
        <taxon>campanulids</taxon>
        <taxon>Asterales</taxon>
        <taxon>Asteraceae</taxon>
        <taxon>Asteroideae</taxon>
        <taxon>Anthemideae</taxon>
        <taxon>Anthemidinae</taxon>
        <taxon>Tanacetum</taxon>
    </lineage>
</organism>
<feature type="region of interest" description="Disordered" evidence="1">
    <location>
        <begin position="316"/>
        <end position="342"/>
    </location>
</feature>
<protein>
    <submittedName>
        <fullName evidence="4">Retrovirus-related pol polyprotein from transposon TNT 1-94</fullName>
    </submittedName>
</protein>
<reference evidence="4" key="2">
    <citation type="submission" date="2022-01" db="EMBL/GenBank/DDBJ databases">
        <authorList>
            <person name="Yamashiro T."/>
            <person name="Shiraishi A."/>
            <person name="Satake H."/>
            <person name="Nakayama K."/>
        </authorList>
    </citation>
    <scope>NUCLEOTIDE SEQUENCE</scope>
</reference>
<evidence type="ECO:0000259" key="3">
    <source>
        <dbReference type="Pfam" id="PF13976"/>
    </source>
</evidence>
<evidence type="ECO:0000313" key="5">
    <source>
        <dbReference type="Proteomes" id="UP001151760"/>
    </source>
</evidence>
<reference evidence="4" key="1">
    <citation type="journal article" date="2022" name="Int. J. Mol. Sci.">
        <title>Draft Genome of Tanacetum Coccineum: Genomic Comparison of Closely Related Tanacetum-Family Plants.</title>
        <authorList>
            <person name="Yamashiro T."/>
            <person name="Shiraishi A."/>
            <person name="Nakayama K."/>
            <person name="Satake H."/>
        </authorList>
    </citation>
    <scope>NUCLEOTIDE SEQUENCE</scope>
</reference>
<feature type="compositionally biased region" description="Basic and acidic residues" evidence="1">
    <location>
        <begin position="203"/>
        <end position="225"/>
    </location>
</feature>
<evidence type="ECO:0000256" key="1">
    <source>
        <dbReference type="SAM" id="MobiDB-lite"/>
    </source>
</evidence>